<accession>A0A1M7RPZ5</accession>
<keyword evidence="3" id="KW-1185">Reference proteome</keyword>
<organism evidence="2 3">
    <name type="scientific">Cryptosporangium aurantiacum</name>
    <dbReference type="NCBI Taxonomy" id="134849"/>
    <lineage>
        <taxon>Bacteria</taxon>
        <taxon>Bacillati</taxon>
        <taxon>Actinomycetota</taxon>
        <taxon>Actinomycetes</taxon>
        <taxon>Cryptosporangiales</taxon>
        <taxon>Cryptosporangiaceae</taxon>
        <taxon>Cryptosporangium</taxon>
    </lineage>
</organism>
<gene>
    <name evidence="2" type="ORF">SAMN05443668_1353</name>
</gene>
<dbReference type="AlphaFoldDB" id="A0A1M7RPZ5"/>
<dbReference type="RefSeq" id="WP_218618133.1">
    <property type="nucleotide sequence ID" value="NZ_FRCS01000035.1"/>
</dbReference>
<evidence type="ECO:0000256" key="1">
    <source>
        <dbReference type="SAM" id="MobiDB-lite"/>
    </source>
</evidence>
<dbReference type="Proteomes" id="UP000184440">
    <property type="component" value="Unassembled WGS sequence"/>
</dbReference>
<reference evidence="2 3" key="1">
    <citation type="submission" date="2016-11" db="EMBL/GenBank/DDBJ databases">
        <authorList>
            <person name="Jaros S."/>
            <person name="Januszkiewicz K."/>
            <person name="Wedrychowicz H."/>
        </authorList>
    </citation>
    <scope>NUCLEOTIDE SEQUENCE [LARGE SCALE GENOMIC DNA]</scope>
    <source>
        <strain evidence="2 3">DSM 46144</strain>
    </source>
</reference>
<dbReference type="EMBL" id="FRCS01000035">
    <property type="protein sequence ID" value="SHN48152.1"/>
    <property type="molecule type" value="Genomic_DNA"/>
</dbReference>
<proteinExistence type="predicted"/>
<evidence type="ECO:0000313" key="2">
    <source>
        <dbReference type="EMBL" id="SHN48152.1"/>
    </source>
</evidence>
<feature type="compositionally biased region" description="Basic and acidic residues" evidence="1">
    <location>
        <begin position="413"/>
        <end position="427"/>
    </location>
</feature>
<feature type="region of interest" description="Disordered" evidence="1">
    <location>
        <begin position="395"/>
        <end position="427"/>
    </location>
</feature>
<sequence>MTETATRAPLGGSRWNAFPPVTAMTAHQFFAGTAPLLQFVLDSLESIDRDVLAAQIHATLGLGTRETSLPLAAGPDAAPAAREFAAQADTIGREIAAWTGAALDRLLADRTPFPAGPLVVRSHCDGHLLTHPATDLLMGRRGGPVTIQLYNEWLHQMVLLRDALLPFVNWQDVPLRVTPTGLRHVEESRERFLAEVLFRQVRHTSVVRFARSVVTGAGGPDGYGFDTDGGTVLPAVVGASPLTAAKYLLRWAATAPGGEPATYINEIDDYYTAPRTLIETLPGPGAAHALRGRVVAGPVREGIRTARVEVTRGTASASVDLGQALRGHRFASRQGPAAGGDAGPIRPVDGWAVLSADGLAWTEDGDVLVDASGQDDLVVLAVLGTLYPENVVLRRASSDSRQVPSRPEPVTAGKDDPNRVVVDVDQR</sequence>
<name>A0A1M7RPZ5_9ACTN</name>
<dbReference type="STRING" id="134849.SAMN05443668_1353"/>
<protein>
    <submittedName>
        <fullName evidence="2">Uncharacterized protein</fullName>
    </submittedName>
</protein>
<evidence type="ECO:0000313" key="3">
    <source>
        <dbReference type="Proteomes" id="UP000184440"/>
    </source>
</evidence>